<evidence type="ECO:0000313" key="1">
    <source>
        <dbReference type="EMBL" id="ANW12313.1"/>
    </source>
</evidence>
<proteinExistence type="predicted"/>
<sequence>MAAQVENDVVYYFKQTGIKRKYSHCANDDLTVPLPLSSQKYFYAHGHLYTLCESCFIAEQHADCHRRTSRYYKLSGDEYDAGAGIVLSCFLCNK</sequence>
<dbReference type="EMBL" id="KU696414">
    <property type="protein sequence ID" value="ANW12313.1"/>
    <property type="molecule type" value="Genomic_DNA"/>
</dbReference>
<reference evidence="1" key="1">
    <citation type="submission" date="2016-02" db="EMBL/GenBank/DDBJ databases">
        <authorList>
            <person name="Wen L."/>
            <person name="He K."/>
            <person name="Yang H."/>
        </authorList>
    </citation>
    <scope>NUCLEOTIDE SEQUENCE</scope>
    <source>
        <strain evidence="1">164</strain>
    </source>
</reference>
<protein>
    <submittedName>
        <fullName evidence="1">Uncharacterized protein</fullName>
    </submittedName>
</protein>
<organism evidence="1">
    <name type="scientific">Malacosoma sp. alphabaculovirus</name>
    <dbReference type="NCBI Taxonomy" id="1881632"/>
    <lineage>
        <taxon>Viruses</taxon>
        <taxon>Viruses incertae sedis</taxon>
        <taxon>Naldaviricetes</taxon>
        <taxon>Lefavirales</taxon>
        <taxon>Baculoviridae</taxon>
        <taxon>Alphabaculovirus</taxon>
    </lineage>
</organism>
<accession>A0A1B1V5P6</accession>
<name>A0A1B1V5P6_9ABAC</name>
<gene>
    <name evidence="1" type="primary">masp8.6</name>
</gene>